<gene>
    <name evidence="1" type="ORF">GM658_08345</name>
</gene>
<dbReference type="Gene3D" id="3.30.930.30">
    <property type="match status" value="1"/>
</dbReference>
<keyword evidence="2" id="KW-1185">Reference proteome</keyword>
<reference evidence="1 2" key="1">
    <citation type="submission" date="2019-11" db="EMBL/GenBank/DDBJ databases">
        <title>Type strains purchased from KCTC, JCM and DSMZ.</title>
        <authorList>
            <person name="Lu H."/>
        </authorList>
    </citation>
    <scope>NUCLEOTIDE SEQUENCE [LARGE SCALE GENOMIC DNA]</scope>
    <source>
        <strain evidence="1 2">JCM 31587</strain>
    </source>
</reference>
<sequence>MATNSATVMRIKTLSRKTTRASSNDEVLHVCARHNLREFQSTCHDHETGNINHHLSELNVILRGAHSADEVASQAQKLMDAAEVAVTRVNATMGAEVVFSLDPAMKQTATEYFRDCVDWLAGYYGVPILSAVCHFDQPMPHCHVLLLPLRDGIWLGSKLFGDRGAVAALHEDLYRKVGAKYNVPRSVTRKKVPYKTRRKQSSELVAALQAKPDLLNAAPVANALIEMIQVAPDKLANVVYSMLDSQNDQHDDGPADIAA</sequence>
<evidence type="ECO:0000313" key="1">
    <source>
        <dbReference type="EMBL" id="MTW10614.1"/>
    </source>
</evidence>
<proteinExistence type="predicted"/>
<evidence type="ECO:0008006" key="3">
    <source>
        <dbReference type="Google" id="ProtNLM"/>
    </source>
</evidence>
<evidence type="ECO:0000313" key="2">
    <source>
        <dbReference type="Proteomes" id="UP000472320"/>
    </source>
</evidence>
<dbReference type="AlphaFoldDB" id="A0A6L6QEX9"/>
<dbReference type="OrthoDB" id="8536512at2"/>
<name>A0A6L6QEX9_9BURK</name>
<dbReference type="CDD" id="cd17242">
    <property type="entry name" value="MobM_relaxase"/>
    <property type="match status" value="1"/>
</dbReference>
<dbReference type="InterPro" id="IPR001668">
    <property type="entry name" value="Mob_Pre"/>
</dbReference>
<dbReference type="Pfam" id="PF01076">
    <property type="entry name" value="Mob_Pre"/>
    <property type="match status" value="1"/>
</dbReference>
<dbReference type="GO" id="GO:0006310">
    <property type="term" value="P:DNA recombination"/>
    <property type="evidence" value="ECO:0007669"/>
    <property type="project" value="InterPro"/>
</dbReference>
<dbReference type="Proteomes" id="UP000472320">
    <property type="component" value="Unassembled WGS sequence"/>
</dbReference>
<organism evidence="1 2">
    <name type="scientific">Massilia eburnea</name>
    <dbReference type="NCBI Taxonomy" id="1776165"/>
    <lineage>
        <taxon>Bacteria</taxon>
        <taxon>Pseudomonadati</taxon>
        <taxon>Pseudomonadota</taxon>
        <taxon>Betaproteobacteria</taxon>
        <taxon>Burkholderiales</taxon>
        <taxon>Oxalobacteraceae</taxon>
        <taxon>Telluria group</taxon>
        <taxon>Massilia</taxon>
    </lineage>
</organism>
<accession>A0A6L6QEX9</accession>
<dbReference type="EMBL" id="WNKX01000005">
    <property type="protein sequence ID" value="MTW10614.1"/>
    <property type="molecule type" value="Genomic_DNA"/>
</dbReference>
<dbReference type="RefSeq" id="WP_155453557.1">
    <property type="nucleotide sequence ID" value="NZ_WNKX01000005.1"/>
</dbReference>
<protein>
    <recommendedName>
        <fullName evidence="3">Plasmid recombination enzyme</fullName>
    </recommendedName>
</protein>
<dbReference type="GO" id="GO:0003677">
    <property type="term" value="F:DNA binding"/>
    <property type="evidence" value="ECO:0007669"/>
    <property type="project" value="InterPro"/>
</dbReference>
<comment type="caution">
    <text evidence="1">The sequence shown here is derived from an EMBL/GenBank/DDBJ whole genome shotgun (WGS) entry which is preliminary data.</text>
</comment>